<feature type="region of interest" description="Disordered" evidence="1">
    <location>
        <begin position="180"/>
        <end position="269"/>
    </location>
</feature>
<organism evidence="3 4">
    <name type="scientific">Tigriopus californicus</name>
    <name type="common">Marine copepod</name>
    <dbReference type="NCBI Taxonomy" id="6832"/>
    <lineage>
        <taxon>Eukaryota</taxon>
        <taxon>Metazoa</taxon>
        <taxon>Ecdysozoa</taxon>
        <taxon>Arthropoda</taxon>
        <taxon>Crustacea</taxon>
        <taxon>Multicrustacea</taxon>
        <taxon>Hexanauplia</taxon>
        <taxon>Copepoda</taxon>
        <taxon>Harpacticoida</taxon>
        <taxon>Harpacticidae</taxon>
        <taxon>Tigriopus</taxon>
    </lineage>
</organism>
<dbReference type="EMBL" id="VCGU01000007">
    <property type="protein sequence ID" value="TRY73617.1"/>
    <property type="molecule type" value="Genomic_DNA"/>
</dbReference>
<gene>
    <name evidence="3" type="ORF">TCAL_05829</name>
</gene>
<proteinExistence type="predicted"/>
<dbReference type="Pfam" id="PF00169">
    <property type="entry name" value="PH"/>
    <property type="match status" value="1"/>
</dbReference>
<feature type="compositionally biased region" description="Basic residues" evidence="1">
    <location>
        <begin position="451"/>
        <end position="468"/>
    </location>
</feature>
<reference evidence="3 4" key="1">
    <citation type="journal article" date="2018" name="Nat. Ecol. Evol.">
        <title>Genomic signatures of mitonuclear coevolution across populations of Tigriopus californicus.</title>
        <authorList>
            <person name="Barreto F.S."/>
            <person name="Watson E.T."/>
            <person name="Lima T.G."/>
            <person name="Willett C.S."/>
            <person name="Edmands S."/>
            <person name="Li W."/>
            <person name="Burton R.S."/>
        </authorList>
    </citation>
    <scope>NUCLEOTIDE SEQUENCE [LARGE SCALE GENOMIC DNA]</scope>
    <source>
        <strain evidence="3 4">San Diego</strain>
    </source>
</reference>
<feature type="compositionally biased region" description="Basic and acidic residues" evidence="1">
    <location>
        <begin position="334"/>
        <end position="343"/>
    </location>
</feature>
<evidence type="ECO:0000313" key="3">
    <source>
        <dbReference type="EMBL" id="TRY73617.1"/>
    </source>
</evidence>
<accession>A0A553P7F8</accession>
<dbReference type="SMART" id="SM00233">
    <property type="entry name" value="PH"/>
    <property type="match status" value="1"/>
</dbReference>
<evidence type="ECO:0000259" key="2">
    <source>
        <dbReference type="PROSITE" id="PS50003"/>
    </source>
</evidence>
<dbReference type="PROSITE" id="PS50003">
    <property type="entry name" value="PH_DOMAIN"/>
    <property type="match status" value="1"/>
</dbReference>
<feature type="compositionally biased region" description="Polar residues" evidence="1">
    <location>
        <begin position="437"/>
        <end position="447"/>
    </location>
</feature>
<feature type="domain" description="PH" evidence="2">
    <location>
        <begin position="5"/>
        <end position="122"/>
    </location>
</feature>
<keyword evidence="4" id="KW-1185">Reference proteome</keyword>
<protein>
    <recommendedName>
        <fullName evidence="2">PH domain-containing protein</fullName>
    </recommendedName>
</protein>
<comment type="caution">
    <text evidence="3">The sequence shown here is derived from an EMBL/GenBank/DDBJ whole genome shotgun (WGS) entry which is preliminary data.</text>
</comment>
<dbReference type="GO" id="GO:0007165">
    <property type="term" value="P:signal transduction"/>
    <property type="evidence" value="ECO:0007669"/>
    <property type="project" value="TreeGrafter"/>
</dbReference>
<dbReference type="PANTHER" id="PTHR45960:SF2">
    <property type="entry name" value="PROTEIN DAUGHTER OF SEVENLESS"/>
    <property type="match status" value="1"/>
</dbReference>
<dbReference type="STRING" id="6832.A0A553P7F8"/>
<name>A0A553P7F8_TIGCA</name>
<dbReference type="Proteomes" id="UP000318571">
    <property type="component" value="Chromosome 3"/>
</dbReference>
<dbReference type="SUPFAM" id="SSF50729">
    <property type="entry name" value="PH domain-like"/>
    <property type="match status" value="1"/>
</dbReference>
<feature type="compositionally biased region" description="Polar residues" evidence="1">
    <location>
        <begin position="186"/>
        <end position="204"/>
    </location>
</feature>
<sequence length="634" mass="70176">MENDQMLHYGWLIKSPPLEQTGHRQPSFLKARWRRRWFVLQAGQFQGQYVLNYYTDESLRKLKGTICLDECEQVDVGLTVENGKQRYEHMFDIKTPQRIFYLAADTFEEMSNWAKIVCEACGLRATSEDENTEADAGFSIADLNATHAPRTVATGSSGPVSNPLISSPYIHISTCHSGGLPKHLQTHSSPGGNQIPSPPTNVSGSEMGDDSVFFPSTGENHPPLSPNGLSDRLQNALLPPSRPPKPAHLLNRPIPNANPQALGPVSHGNYANSNDMKVLYQTEMAQAAHNNASSNHKGTATRIRERFMSGPTGSVEANNNYNGEQSKASPSVLRDMKPGRDAFGKSATVDPKRMGGLAALGSNQKSKRSGKSSHSPGPPLGFATLNPNTSFRRAPPVQRALKPPNAVASEMNLMTSGSNHQLHHNNLPHHPAPIHGRSQSTSGTNRFDSSRHHHHHHHNHQNHAHHSQSKTLQRHFNSTADDSSDEASISEEHMDQRFTFDDTFHAPLRPKDDNEEEQIYFYLPSFESQASYGGQKLTMIPAEQYERSPVAYIDLDLPSTDETDSSRLHGDSVSMSGMSRSGFSPQFPMSGDPLQSSSNSTAYKSIDFMKTEAFNRTRHIREEKYALEQEHQAS</sequence>
<dbReference type="GO" id="GO:0035591">
    <property type="term" value="F:signaling adaptor activity"/>
    <property type="evidence" value="ECO:0007669"/>
    <property type="project" value="TreeGrafter"/>
</dbReference>
<evidence type="ECO:0000313" key="4">
    <source>
        <dbReference type="Proteomes" id="UP000318571"/>
    </source>
</evidence>
<dbReference type="InterPro" id="IPR046355">
    <property type="entry name" value="Gab1-4-like"/>
</dbReference>
<evidence type="ECO:0000256" key="1">
    <source>
        <dbReference type="SAM" id="MobiDB-lite"/>
    </source>
</evidence>
<feature type="region of interest" description="Disordered" evidence="1">
    <location>
        <begin position="310"/>
        <end position="395"/>
    </location>
</feature>
<dbReference type="InterPro" id="IPR011993">
    <property type="entry name" value="PH-like_dom_sf"/>
</dbReference>
<dbReference type="PANTHER" id="PTHR45960">
    <property type="entry name" value="GRB2-ASSOCIATED-BINDING PROTEIN"/>
    <property type="match status" value="1"/>
</dbReference>
<dbReference type="Gene3D" id="2.30.29.30">
    <property type="entry name" value="Pleckstrin-homology domain (PH domain)/Phosphotyrosine-binding domain (PTB)"/>
    <property type="match status" value="1"/>
</dbReference>
<dbReference type="InterPro" id="IPR001849">
    <property type="entry name" value="PH_domain"/>
</dbReference>
<dbReference type="GO" id="GO:0005737">
    <property type="term" value="C:cytoplasm"/>
    <property type="evidence" value="ECO:0007669"/>
    <property type="project" value="TreeGrafter"/>
</dbReference>
<feature type="region of interest" description="Disordered" evidence="1">
    <location>
        <begin position="417"/>
        <end position="490"/>
    </location>
</feature>
<dbReference type="AlphaFoldDB" id="A0A553P7F8"/>
<feature type="compositionally biased region" description="Polar residues" evidence="1">
    <location>
        <begin position="311"/>
        <end position="329"/>
    </location>
</feature>